<proteinExistence type="predicted"/>
<evidence type="ECO:0000313" key="1">
    <source>
        <dbReference type="EMBL" id="AIU41322.1"/>
    </source>
</evidence>
<organism evidence="1 2">
    <name type="scientific">Sucra jujuba nucleopolyhedrovirus</name>
    <dbReference type="NCBI Taxonomy" id="1563660"/>
    <lineage>
        <taxon>Viruses</taxon>
        <taxon>Viruses incertae sedis</taxon>
        <taxon>Naldaviricetes</taxon>
        <taxon>Lefavirales</taxon>
        <taxon>Baculoviridae</taxon>
        <taxon>Alphabaculovirus</taxon>
        <taxon>Alphabaculovirus sujujubae</taxon>
    </lineage>
</organism>
<dbReference type="RefSeq" id="YP_009186774.1">
    <property type="nucleotide sequence ID" value="NC_028636.1"/>
</dbReference>
<dbReference type="GeneID" id="26382538"/>
<dbReference type="KEGG" id="vg:26382538"/>
<dbReference type="EMBL" id="KJ676450">
    <property type="protein sequence ID" value="AIU41322.1"/>
    <property type="molecule type" value="Genomic_DNA"/>
</dbReference>
<reference evidence="1 2" key="1">
    <citation type="journal article" date="2014" name="PLoS ONE">
        <title>Genomic Sequencing and Analysis of Sucra jujuba Nucleopolyhedrovirus.</title>
        <authorList>
            <person name="Liu X."/>
            <person name="Yin F."/>
            <person name="Zhu Z."/>
            <person name="Hou D."/>
            <person name="Wang J."/>
            <person name="Zhang L."/>
            <person name="Wang M."/>
            <person name="Wang H."/>
            <person name="Hu Z."/>
            <person name="Deng F."/>
        </authorList>
    </citation>
    <scope>NUCLEOTIDE SEQUENCE [LARGE SCALE GENOMIC DNA]</scope>
    <source>
        <strain evidence="1">473</strain>
    </source>
</reference>
<name>A0A097P915_9ABAC</name>
<dbReference type="Proteomes" id="UP000201917">
    <property type="component" value="Segment"/>
</dbReference>
<evidence type="ECO:0000313" key="2">
    <source>
        <dbReference type="Proteomes" id="UP000201917"/>
    </source>
</evidence>
<protein>
    <submittedName>
        <fullName evidence="1">p6.9</fullName>
    </submittedName>
</protein>
<keyword evidence="2" id="KW-1185">Reference proteome</keyword>
<sequence>MDSKNANEIACARRKTGVCLWNCDGRADDRAFFCNYFRRSCCVCDRRTICVSCDLRKIGAYRLRLMFVCTPCLFWSLNTTDETLQF</sequence>
<accession>A0A097P915</accession>